<proteinExistence type="predicted"/>
<organism evidence="1 2">
    <name type="scientific">Prunus persica</name>
    <name type="common">Peach</name>
    <name type="synonym">Amygdalus persica</name>
    <dbReference type="NCBI Taxonomy" id="3760"/>
    <lineage>
        <taxon>Eukaryota</taxon>
        <taxon>Viridiplantae</taxon>
        <taxon>Streptophyta</taxon>
        <taxon>Embryophyta</taxon>
        <taxon>Tracheophyta</taxon>
        <taxon>Spermatophyta</taxon>
        <taxon>Magnoliopsida</taxon>
        <taxon>eudicotyledons</taxon>
        <taxon>Gunneridae</taxon>
        <taxon>Pentapetalae</taxon>
        <taxon>rosids</taxon>
        <taxon>fabids</taxon>
        <taxon>Rosales</taxon>
        <taxon>Rosaceae</taxon>
        <taxon>Amygdaloideae</taxon>
        <taxon>Amygdaleae</taxon>
        <taxon>Prunus</taxon>
    </lineage>
</organism>
<evidence type="ECO:0000313" key="2">
    <source>
        <dbReference type="Proteomes" id="UP000006882"/>
    </source>
</evidence>
<dbReference type="AlphaFoldDB" id="A0A251QP99"/>
<keyword evidence="2" id="KW-1185">Reference proteome</keyword>
<gene>
    <name evidence="1" type="ORF">PRUPE_2G311200</name>
</gene>
<dbReference type="Proteomes" id="UP000006882">
    <property type="component" value="Chromosome G2"/>
</dbReference>
<accession>A0A251QP99</accession>
<sequence length="87" mass="10470">MLQASHDELMRKDYLVLFFPLRSDLVDQAVAFIDIFLLQPHHHLLLLAFRRRPNSTTISIYALKFYFQRNSLSHRSNSRVRKLWSIR</sequence>
<evidence type="ECO:0000313" key="1">
    <source>
        <dbReference type="EMBL" id="ONI25606.1"/>
    </source>
</evidence>
<name>A0A251QP99_PRUPE</name>
<dbReference type="EMBL" id="CM007652">
    <property type="protein sequence ID" value="ONI25606.1"/>
    <property type="molecule type" value="Genomic_DNA"/>
</dbReference>
<protein>
    <submittedName>
        <fullName evidence="1">Uncharacterized protein</fullName>
    </submittedName>
</protein>
<reference evidence="1 2" key="1">
    <citation type="journal article" date="2013" name="Nat. Genet.">
        <title>The high-quality draft genome of peach (Prunus persica) identifies unique patterns of genetic diversity, domestication and genome evolution.</title>
        <authorList>
            <consortium name="International Peach Genome Initiative"/>
            <person name="Verde I."/>
            <person name="Abbott A.G."/>
            <person name="Scalabrin S."/>
            <person name="Jung S."/>
            <person name="Shu S."/>
            <person name="Marroni F."/>
            <person name="Zhebentyayeva T."/>
            <person name="Dettori M.T."/>
            <person name="Grimwood J."/>
            <person name="Cattonaro F."/>
            <person name="Zuccolo A."/>
            <person name="Rossini L."/>
            <person name="Jenkins J."/>
            <person name="Vendramin E."/>
            <person name="Meisel L.A."/>
            <person name="Decroocq V."/>
            <person name="Sosinski B."/>
            <person name="Prochnik S."/>
            <person name="Mitros T."/>
            <person name="Policriti A."/>
            <person name="Cipriani G."/>
            <person name="Dondini L."/>
            <person name="Ficklin S."/>
            <person name="Goodstein D.M."/>
            <person name="Xuan P."/>
            <person name="Del Fabbro C."/>
            <person name="Aramini V."/>
            <person name="Copetti D."/>
            <person name="Gonzalez S."/>
            <person name="Horner D.S."/>
            <person name="Falchi R."/>
            <person name="Lucas S."/>
            <person name="Mica E."/>
            <person name="Maldonado J."/>
            <person name="Lazzari B."/>
            <person name="Bielenberg D."/>
            <person name="Pirona R."/>
            <person name="Miculan M."/>
            <person name="Barakat A."/>
            <person name="Testolin R."/>
            <person name="Stella A."/>
            <person name="Tartarini S."/>
            <person name="Tonutti P."/>
            <person name="Arus P."/>
            <person name="Orellana A."/>
            <person name="Wells C."/>
            <person name="Main D."/>
            <person name="Vizzotto G."/>
            <person name="Silva H."/>
            <person name="Salamini F."/>
            <person name="Schmutz J."/>
            <person name="Morgante M."/>
            <person name="Rokhsar D.S."/>
        </authorList>
    </citation>
    <scope>NUCLEOTIDE SEQUENCE [LARGE SCALE GENOMIC DNA]</scope>
    <source>
        <strain evidence="2">cv. Nemared</strain>
    </source>
</reference>
<dbReference type="Gramene" id="ONI25606">
    <property type="protein sequence ID" value="ONI25606"/>
    <property type="gene ID" value="PRUPE_2G311200"/>
</dbReference>